<keyword evidence="1" id="KW-0472">Membrane</keyword>
<feature type="transmembrane region" description="Helical" evidence="1">
    <location>
        <begin position="20"/>
        <end position="44"/>
    </location>
</feature>
<protein>
    <submittedName>
        <fullName evidence="2">Cyd operon YbgE family protein</fullName>
    </submittedName>
</protein>
<evidence type="ECO:0000256" key="1">
    <source>
        <dbReference type="SAM" id="Phobius"/>
    </source>
</evidence>
<evidence type="ECO:0000313" key="3">
    <source>
        <dbReference type="Proteomes" id="UP001620597"/>
    </source>
</evidence>
<name>A0ABW8NJN1_9GAMM</name>
<evidence type="ECO:0000313" key="2">
    <source>
        <dbReference type="EMBL" id="MFK4753180.1"/>
    </source>
</evidence>
<sequence>MASSTNTPVDYAAYGPLYAGWARALSFLGALVLSGLLLAMPQLVAVGLHELDHGSLSAGLWGISAGFVHGVGYVPTTRLWRYAFSPYVGWPLMGLCVYLWLL</sequence>
<keyword evidence="3" id="KW-1185">Reference proteome</keyword>
<reference evidence="2 3" key="1">
    <citation type="submission" date="2024-03" db="EMBL/GenBank/DDBJ databases">
        <title>High-quality draft genome sequence of Oceanobacter sp. wDCs-4.</title>
        <authorList>
            <person name="Dong C."/>
        </authorList>
    </citation>
    <scope>NUCLEOTIDE SEQUENCE [LARGE SCALE GENOMIC DNA]</scope>
    <source>
        <strain evidence="3">wDCs-4</strain>
    </source>
</reference>
<dbReference type="InterPro" id="IPR011846">
    <property type="entry name" value="Cyd_oper_YbgE"/>
</dbReference>
<dbReference type="Pfam" id="PF09600">
    <property type="entry name" value="Cyd_oper_YbgE"/>
    <property type="match status" value="1"/>
</dbReference>
<gene>
    <name evidence="2" type="ORF">WG929_12225</name>
</gene>
<comment type="caution">
    <text evidence="2">The sequence shown here is derived from an EMBL/GenBank/DDBJ whole genome shotgun (WGS) entry which is preliminary data.</text>
</comment>
<keyword evidence="1" id="KW-0812">Transmembrane</keyword>
<dbReference type="RefSeq" id="WP_369856974.1">
    <property type="nucleotide sequence ID" value="NZ_JBBKTX010000014.1"/>
</dbReference>
<feature type="transmembrane region" description="Helical" evidence="1">
    <location>
        <begin position="80"/>
        <end position="101"/>
    </location>
</feature>
<dbReference type="Proteomes" id="UP001620597">
    <property type="component" value="Unassembled WGS sequence"/>
</dbReference>
<keyword evidence="1" id="KW-1133">Transmembrane helix</keyword>
<feature type="transmembrane region" description="Helical" evidence="1">
    <location>
        <begin position="56"/>
        <end position="74"/>
    </location>
</feature>
<accession>A0ABW8NJN1</accession>
<proteinExistence type="predicted"/>
<dbReference type="EMBL" id="JBBKTX010000014">
    <property type="protein sequence ID" value="MFK4753180.1"/>
    <property type="molecule type" value="Genomic_DNA"/>
</dbReference>
<organism evidence="2 3">
    <name type="scientific">Oceanobacter antarcticus</name>
    <dbReference type="NCBI Taxonomy" id="3133425"/>
    <lineage>
        <taxon>Bacteria</taxon>
        <taxon>Pseudomonadati</taxon>
        <taxon>Pseudomonadota</taxon>
        <taxon>Gammaproteobacteria</taxon>
        <taxon>Oceanospirillales</taxon>
        <taxon>Oceanospirillaceae</taxon>
        <taxon>Oceanobacter</taxon>
    </lineage>
</organism>